<accession>K3WS18</accession>
<protein>
    <submittedName>
        <fullName evidence="2">Uncharacterized protein</fullName>
    </submittedName>
</protein>
<dbReference type="Proteomes" id="UP000019132">
    <property type="component" value="Unassembled WGS sequence"/>
</dbReference>
<evidence type="ECO:0000256" key="1">
    <source>
        <dbReference type="SAM" id="MobiDB-lite"/>
    </source>
</evidence>
<reference evidence="2" key="3">
    <citation type="submission" date="2015-02" db="UniProtKB">
        <authorList>
            <consortium name="EnsemblProtists"/>
        </authorList>
    </citation>
    <scope>IDENTIFICATION</scope>
    <source>
        <strain evidence="2">DAOM BR144</strain>
    </source>
</reference>
<dbReference type="VEuPathDB" id="FungiDB:PYU1_G007746"/>
<dbReference type="EMBL" id="GL376617">
    <property type="status" value="NOT_ANNOTATED_CDS"/>
    <property type="molecule type" value="Genomic_DNA"/>
</dbReference>
<proteinExistence type="predicted"/>
<evidence type="ECO:0000313" key="2">
    <source>
        <dbReference type="EnsemblProtists" id="PYU1_T007762"/>
    </source>
</evidence>
<reference evidence="3" key="2">
    <citation type="submission" date="2010-04" db="EMBL/GenBank/DDBJ databases">
        <authorList>
            <person name="Buell R."/>
            <person name="Hamilton J."/>
            <person name="Hostetler J."/>
        </authorList>
    </citation>
    <scope>NUCLEOTIDE SEQUENCE [LARGE SCALE GENOMIC DNA]</scope>
    <source>
        <strain evidence="3">DAOM:BR144</strain>
    </source>
</reference>
<organism evidence="2 3">
    <name type="scientific">Globisporangium ultimum (strain ATCC 200006 / CBS 805.95 / DAOM BR144)</name>
    <name type="common">Pythium ultimum</name>
    <dbReference type="NCBI Taxonomy" id="431595"/>
    <lineage>
        <taxon>Eukaryota</taxon>
        <taxon>Sar</taxon>
        <taxon>Stramenopiles</taxon>
        <taxon>Oomycota</taxon>
        <taxon>Peronosporomycetes</taxon>
        <taxon>Pythiales</taxon>
        <taxon>Pythiaceae</taxon>
        <taxon>Globisporangium</taxon>
    </lineage>
</organism>
<name>K3WS18_GLOUD</name>
<evidence type="ECO:0000313" key="3">
    <source>
        <dbReference type="Proteomes" id="UP000019132"/>
    </source>
</evidence>
<dbReference type="InParanoid" id="K3WS18"/>
<dbReference type="EnsemblProtists" id="PYU1_T007762">
    <property type="protein sequence ID" value="PYU1_T007762"/>
    <property type="gene ID" value="PYU1_G007746"/>
</dbReference>
<feature type="compositionally biased region" description="Basic residues" evidence="1">
    <location>
        <begin position="40"/>
        <end position="62"/>
    </location>
</feature>
<sequence>MWALPQPASRRSAFGVRASREACRAGPEECADDAGASETRRRRRRNRSKNCKTLRPNSKRGPRALSAQQQWALTRRQQDGESTSLESSSLESDSQLLLRQIEEINRRLSLLDSVTLVSRQNAYGAALQMMQMYHQFTCRGYMPANNVEHGEQATQFLRSVFAEDLRCPDFTGLTVFLQQWESLSLYHASLMVEPKGLEILPTKTVALSTWRGRYRDDAFLIKSFGTTTLRISRTTIECVFPHILLDEPLVQWLIGKEYSFSYTMIAHINSEGRIFQLESCVDLTSALLNLLHDPFVTVKMIEATKMTKGGNLLVQHEVREAQNVIENGFL</sequence>
<keyword evidence="3" id="KW-1185">Reference proteome</keyword>
<feature type="region of interest" description="Disordered" evidence="1">
    <location>
        <begin position="1"/>
        <end position="89"/>
    </location>
</feature>
<feature type="compositionally biased region" description="Basic and acidic residues" evidence="1">
    <location>
        <begin position="18"/>
        <end position="27"/>
    </location>
</feature>
<reference evidence="3" key="1">
    <citation type="journal article" date="2010" name="Genome Biol.">
        <title>Genome sequence of the necrotrophic plant pathogen Pythium ultimum reveals original pathogenicity mechanisms and effector repertoire.</title>
        <authorList>
            <person name="Levesque C.A."/>
            <person name="Brouwer H."/>
            <person name="Cano L."/>
            <person name="Hamilton J.P."/>
            <person name="Holt C."/>
            <person name="Huitema E."/>
            <person name="Raffaele S."/>
            <person name="Robideau G.P."/>
            <person name="Thines M."/>
            <person name="Win J."/>
            <person name="Zerillo M.M."/>
            <person name="Beakes G.W."/>
            <person name="Boore J.L."/>
            <person name="Busam D."/>
            <person name="Dumas B."/>
            <person name="Ferriera S."/>
            <person name="Fuerstenberg S.I."/>
            <person name="Gachon C.M."/>
            <person name="Gaulin E."/>
            <person name="Govers F."/>
            <person name="Grenville-Briggs L."/>
            <person name="Horner N."/>
            <person name="Hostetler J."/>
            <person name="Jiang R.H."/>
            <person name="Johnson J."/>
            <person name="Krajaejun T."/>
            <person name="Lin H."/>
            <person name="Meijer H.J."/>
            <person name="Moore B."/>
            <person name="Morris P."/>
            <person name="Phuntmart V."/>
            <person name="Puiu D."/>
            <person name="Shetty J."/>
            <person name="Stajich J.E."/>
            <person name="Tripathy S."/>
            <person name="Wawra S."/>
            <person name="van West P."/>
            <person name="Whitty B.R."/>
            <person name="Coutinho P.M."/>
            <person name="Henrissat B."/>
            <person name="Martin F."/>
            <person name="Thomas P.D."/>
            <person name="Tyler B.M."/>
            <person name="De Vries R.P."/>
            <person name="Kamoun S."/>
            <person name="Yandell M."/>
            <person name="Tisserat N."/>
            <person name="Buell C.R."/>
        </authorList>
    </citation>
    <scope>NUCLEOTIDE SEQUENCE</scope>
    <source>
        <strain evidence="3">DAOM:BR144</strain>
    </source>
</reference>
<dbReference type="AlphaFoldDB" id="K3WS18"/>
<dbReference type="eggNOG" id="ENOG502SN22">
    <property type="taxonomic scope" value="Eukaryota"/>
</dbReference>
<dbReference type="OMA" id="HADIECE"/>
<dbReference type="HOGENOM" id="CLU_062141_2_1_1"/>